<accession>A0A9Y2JQC7</accession>
<dbReference type="KEGG" id="amog:QRX60_51115"/>
<keyword evidence="2" id="KW-1185">Reference proteome</keyword>
<proteinExistence type="predicted"/>
<evidence type="ECO:0000313" key="2">
    <source>
        <dbReference type="Proteomes" id="UP001239397"/>
    </source>
</evidence>
<name>A0A9Y2JQC7_9PSEU</name>
<dbReference type="Proteomes" id="UP001239397">
    <property type="component" value="Chromosome"/>
</dbReference>
<sequence length="60" mass="6672">MNLTRPTTSPAGLRFLEYSREFVVTDDAEPGIAEALRAMMDNQISLVRDCFATPKPWSPG</sequence>
<reference evidence="1 2" key="1">
    <citation type="submission" date="2023-06" db="EMBL/GenBank/DDBJ databases">
        <authorList>
            <person name="Oyuntsetseg B."/>
            <person name="Kim S.B."/>
        </authorList>
    </citation>
    <scope>NUCLEOTIDE SEQUENCE [LARGE SCALE GENOMIC DNA]</scope>
    <source>
        <strain evidence="1 2">4-36</strain>
    </source>
</reference>
<dbReference type="RefSeq" id="WP_285998672.1">
    <property type="nucleotide sequence ID" value="NZ_CP127295.1"/>
</dbReference>
<dbReference type="EMBL" id="CP127295">
    <property type="protein sequence ID" value="WIY02243.1"/>
    <property type="molecule type" value="Genomic_DNA"/>
</dbReference>
<dbReference type="AlphaFoldDB" id="A0A9Y2JQC7"/>
<protein>
    <submittedName>
        <fullName evidence="1">Uncharacterized protein</fullName>
    </submittedName>
</protein>
<evidence type="ECO:0000313" key="1">
    <source>
        <dbReference type="EMBL" id="WIY02243.1"/>
    </source>
</evidence>
<organism evidence="1 2">
    <name type="scientific">Amycolatopsis mongoliensis</name>
    <dbReference type="NCBI Taxonomy" id="715475"/>
    <lineage>
        <taxon>Bacteria</taxon>
        <taxon>Bacillati</taxon>
        <taxon>Actinomycetota</taxon>
        <taxon>Actinomycetes</taxon>
        <taxon>Pseudonocardiales</taxon>
        <taxon>Pseudonocardiaceae</taxon>
        <taxon>Amycolatopsis</taxon>
    </lineage>
</organism>
<gene>
    <name evidence="1" type="ORF">QRX60_51115</name>
</gene>